<dbReference type="GO" id="GO:0005739">
    <property type="term" value="C:mitochondrion"/>
    <property type="evidence" value="ECO:0007669"/>
    <property type="project" value="UniProtKB-SubCell"/>
</dbReference>
<sequence>MAHEGQETISIGNYLLERLSQLGSLFGVPGDFNLGFLDLVEDHPNIEWVGNCNELNASYAADGYARVKHGSGGAAKHGSVGAILTTFGVGELSAINGLAGAFSEHVPIVHLVGVPSTEQQKNKPMLHHTLGDGRFDAYLKAAQQFAWSHGAVFDVTAAAAEIDRVLTDCITSGRPVYLMLPTDRVFNKIPRDRLNTPLNPDHPANDPHTEEFVLGEIQKLVEKAGSEVVILVDACAIRHDVTEETWDLIKRTGFPVYSAPMGKAAVPEDYERYGGIYVGSISHPEVKEKVESAKLVLSIGALKSDFNTGNFTYRTTRATTVELHSDHTRVQYASYPGIGMRHLLPKLTARLHPLVSSSGLPSVTPFTAPLPAAGKDPLGEDTISHLFFWPRIAQFIRSEDVVVAETGTSSFGALEMPLPANAIYVSQILWGSIGWATGAAVGAAFAARERKLKGRTLLFTGDGSLQLTVQELSTVMKHGLTPIIFVLNNKGYTIERHLHGRDRRYNDIVNWKWTQLLDVLAPEDLSPKPRSYTVHTKKELDALLKDESFASAGGIQLVEVMMDKYDAPLPLLRQAELSGQTNHYV</sequence>
<dbReference type="EMBL" id="JAKELL010000005">
    <property type="protein sequence ID" value="KAH8998681.1"/>
    <property type="molecule type" value="Genomic_DNA"/>
</dbReference>
<dbReference type="GO" id="GO:0030976">
    <property type="term" value="F:thiamine pyrophosphate binding"/>
    <property type="evidence" value="ECO:0007669"/>
    <property type="project" value="InterPro"/>
</dbReference>
<name>A0AAD4LTP5_9AGAM</name>
<evidence type="ECO:0000259" key="14">
    <source>
        <dbReference type="Pfam" id="PF02776"/>
    </source>
</evidence>
<dbReference type="InterPro" id="IPR012000">
    <property type="entry name" value="Thiamin_PyroP_enz_cen_dom"/>
</dbReference>
<evidence type="ECO:0000313" key="16">
    <source>
        <dbReference type="Proteomes" id="UP001201163"/>
    </source>
</evidence>
<evidence type="ECO:0000256" key="3">
    <source>
        <dbReference type="ARBA" id="ARBA00007812"/>
    </source>
</evidence>
<dbReference type="InterPro" id="IPR012001">
    <property type="entry name" value="Thiamin_PyroP_enz_TPP-bd_dom"/>
</dbReference>
<dbReference type="CDD" id="cd07038">
    <property type="entry name" value="TPP_PYR_PDC_IPDC_like"/>
    <property type="match status" value="1"/>
</dbReference>
<feature type="non-terminal residue" evidence="15">
    <location>
        <position position="585"/>
    </location>
</feature>
<feature type="domain" description="Thiamine pyrophosphate enzyme N-terminal TPP-binding" evidence="14">
    <location>
        <begin position="11"/>
        <end position="127"/>
    </location>
</feature>
<dbReference type="InterPro" id="IPR012110">
    <property type="entry name" value="PDC/IPDC-like"/>
</dbReference>
<dbReference type="InterPro" id="IPR011766">
    <property type="entry name" value="TPP_enzyme_TPP-bd"/>
</dbReference>
<comment type="cofactor">
    <cofactor evidence="10">
        <name>Mg(2+)</name>
        <dbReference type="ChEBI" id="CHEBI:18420"/>
    </cofactor>
    <text evidence="10">Binds 1 Mg(2+) per subunit.</text>
</comment>
<feature type="domain" description="Thiamine pyrophosphate enzyme central" evidence="12">
    <location>
        <begin position="226"/>
        <end position="332"/>
    </location>
</feature>
<evidence type="ECO:0000256" key="7">
    <source>
        <dbReference type="ARBA" id="ARBA00023052"/>
    </source>
</evidence>
<dbReference type="Gene3D" id="3.40.50.1220">
    <property type="entry name" value="TPP-binding domain"/>
    <property type="match status" value="1"/>
</dbReference>
<evidence type="ECO:0000259" key="12">
    <source>
        <dbReference type="Pfam" id="PF00205"/>
    </source>
</evidence>
<dbReference type="InterPro" id="IPR029035">
    <property type="entry name" value="DHS-like_NAD/FAD-binding_dom"/>
</dbReference>
<gene>
    <name evidence="15" type="ORF">EDB92DRAFT_2060864</name>
</gene>
<comment type="subcellular location">
    <subcellularLocation>
        <location evidence="2">Mitochondrion</location>
    </subcellularLocation>
</comment>
<dbReference type="InterPro" id="IPR047214">
    <property type="entry name" value="TPP_PDC_IPDC"/>
</dbReference>
<keyword evidence="7 11" id="KW-0786">Thiamine pyrophosphate</keyword>
<dbReference type="FunFam" id="3.40.50.970:FF:000019">
    <property type="entry name" value="Pyruvate decarboxylase isozyme"/>
    <property type="match status" value="1"/>
</dbReference>
<dbReference type="GO" id="GO:0004737">
    <property type="term" value="F:pyruvate decarboxylase activity"/>
    <property type="evidence" value="ECO:0007669"/>
    <property type="project" value="TreeGrafter"/>
</dbReference>
<dbReference type="PANTHER" id="PTHR43452:SF30">
    <property type="entry name" value="PYRUVATE DECARBOXYLASE ISOZYME 1-RELATED"/>
    <property type="match status" value="1"/>
</dbReference>
<keyword evidence="15" id="KW-0670">Pyruvate</keyword>
<dbReference type="Proteomes" id="UP001201163">
    <property type="component" value="Unassembled WGS sequence"/>
</dbReference>
<evidence type="ECO:0000256" key="10">
    <source>
        <dbReference type="PIRSR" id="PIRSR036565-2"/>
    </source>
</evidence>
<evidence type="ECO:0000256" key="4">
    <source>
        <dbReference type="ARBA" id="ARBA00022723"/>
    </source>
</evidence>
<feature type="binding site" evidence="10">
    <location>
        <position position="462"/>
    </location>
    <ligand>
        <name>Mg(2+)</name>
        <dbReference type="ChEBI" id="CHEBI:18420"/>
    </ligand>
</feature>
<proteinExistence type="inferred from homology"/>
<keyword evidence="9" id="KW-0456">Lyase</keyword>
<feature type="binding site" evidence="10">
    <location>
        <position position="491"/>
    </location>
    <ligand>
        <name>Mg(2+)</name>
        <dbReference type="ChEBI" id="CHEBI:18420"/>
    </ligand>
</feature>
<keyword evidence="6 10" id="KW-0460">Magnesium</keyword>
<dbReference type="PANTHER" id="PTHR43452">
    <property type="entry name" value="PYRUVATE DECARBOXYLASE"/>
    <property type="match status" value="1"/>
</dbReference>
<comment type="similarity">
    <text evidence="3 11">Belongs to the TPP enzyme family.</text>
</comment>
<dbReference type="Pfam" id="PF00205">
    <property type="entry name" value="TPP_enzyme_M"/>
    <property type="match status" value="1"/>
</dbReference>
<dbReference type="GO" id="GO:0000287">
    <property type="term" value="F:magnesium ion binding"/>
    <property type="evidence" value="ECO:0007669"/>
    <property type="project" value="InterPro"/>
</dbReference>
<dbReference type="InterPro" id="IPR029061">
    <property type="entry name" value="THDP-binding"/>
</dbReference>
<dbReference type="CDD" id="cd02005">
    <property type="entry name" value="TPP_PDC_IPDC"/>
    <property type="match status" value="1"/>
</dbReference>
<dbReference type="SUPFAM" id="SSF52467">
    <property type="entry name" value="DHS-like NAD/FAD-binding domain"/>
    <property type="match status" value="1"/>
</dbReference>
<dbReference type="Gene3D" id="3.40.50.970">
    <property type="match status" value="2"/>
</dbReference>
<evidence type="ECO:0000256" key="1">
    <source>
        <dbReference type="ARBA" id="ARBA00001964"/>
    </source>
</evidence>
<feature type="binding site" evidence="10">
    <location>
        <position position="489"/>
    </location>
    <ligand>
        <name>Mg(2+)</name>
        <dbReference type="ChEBI" id="CHEBI:18420"/>
    </ligand>
</feature>
<dbReference type="PIRSF" id="PIRSF036565">
    <property type="entry name" value="Pyruvt_ip_decrb"/>
    <property type="match status" value="1"/>
</dbReference>
<keyword evidence="4 10" id="KW-0479">Metal-binding</keyword>
<dbReference type="Pfam" id="PF02776">
    <property type="entry name" value="TPP_enzyme_N"/>
    <property type="match status" value="1"/>
</dbReference>
<evidence type="ECO:0000256" key="2">
    <source>
        <dbReference type="ARBA" id="ARBA00004173"/>
    </source>
</evidence>
<reference evidence="15" key="1">
    <citation type="submission" date="2022-01" db="EMBL/GenBank/DDBJ databases">
        <title>Comparative genomics reveals a dynamic genome evolution in the ectomycorrhizal milk-cap (Lactarius) mushrooms.</title>
        <authorList>
            <consortium name="DOE Joint Genome Institute"/>
            <person name="Lebreton A."/>
            <person name="Tang N."/>
            <person name="Kuo A."/>
            <person name="LaButti K."/>
            <person name="Drula E."/>
            <person name="Barry K."/>
            <person name="Clum A."/>
            <person name="Lipzen A."/>
            <person name="Mousain D."/>
            <person name="Ng V."/>
            <person name="Wang R."/>
            <person name="Wang X."/>
            <person name="Dai Y."/>
            <person name="Henrissat B."/>
            <person name="Grigoriev I.V."/>
            <person name="Guerin-Laguette A."/>
            <person name="Yu F."/>
            <person name="Martin F.M."/>
        </authorList>
    </citation>
    <scope>NUCLEOTIDE SEQUENCE</scope>
    <source>
        <strain evidence="15">QP</strain>
    </source>
</reference>
<evidence type="ECO:0000256" key="11">
    <source>
        <dbReference type="RuleBase" id="RU362132"/>
    </source>
</evidence>
<evidence type="ECO:0000256" key="9">
    <source>
        <dbReference type="ARBA" id="ARBA00023239"/>
    </source>
</evidence>
<keyword evidence="5" id="KW-0210">Decarboxylase</keyword>
<evidence type="ECO:0000256" key="5">
    <source>
        <dbReference type="ARBA" id="ARBA00022793"/>
    </source>
</evidence>
<evidence type="ECO:0000256" key="8">
    <source>
        <dbReference type="ARBA" id="ARBA00023128"/>
    </source>
</evidence>
<dbReference type="InterPro" id="IPR047213">
    <property type="entry name" value="TPP_PYR_PDC_IPDC-like"/>
</dbReference>
<dbReference type="GO" id="GO:0000949">
    <property type="term" value="P:aromatic amino acid family catabolic process to alcohol via Ehrlich pathway"/>
    <property type="evidence" value="ECO:0007669"/>
    <property type="project" value="TreeGrafter"/>
</dbReference>
<protein>
    <submittedName>
        <fullName evidence="15">Pyruvate decarboxylase</fullName>
    </submittedName>
</protein>
<keyword evidence="8" id="KW-0496">Mitochondrion</keyword>
<accession>A0AAD4LTP5</accession>
<feature type="domain" description="Thiamine pyrophosphate enzyme TPP-binding" evidence="13">
    <location>
        <begin position="423"/>
        <end position="498"/>
    </location>
</feature>
<dbReference type="SUPFAM" id="SSF52518">
    <property type="entry name" value="Thiamin diphosphate-binding fold (THDP-binding)"/>
    <property type="match status" value="2"/>
</dbReference>
<dbReference type="Pfam" id="PF02775">
    <property type="entry name" value="TPP_enzyme_C"/>
    <property type="match status" value="1"/>
</dbReference>
<dbReference type="GO" id="GO:0005634">
    <property type="term" value="C:nucleus"/>
    <property type="evidence" value="ECO:0007669"/>
    <property type="project" value="TreeGrafter"/>
</dbReference>
<dbReference type="FunFam" id="3.40.50.970:FF:000024">
    <property type="entry name" value="Pyruvate decarboxylase isozyme"/>
    <property type="match status" value="1"/>
</dbReference>
<keyword evidence="16" id="KW-1185">Reference proteome</keyword>
<comment type="caution">
    <text evidence="15">The sequence shown here is derived from an EMBL/GenBank/DDBJ whole genome shotgun (WGS) entry which is preliminary data.</text>
</comment>
<evidence type="ECO:0000256" key="6">
    <source>
        <dbReference type="ARBA" id="ARBA00022842"/>
    </source>
</evidence>
<organism evidence="15 16">
    <name type="scientific">Lactarius akahatsu</name>
    <dbReference type="NCBI Taxonomy" id="416441"/>
    <lineage>
        <taxon>Eukaryota</taxon>
        <taxon>Fungi</taxon>
        <taxon>Dikarya</taxon>
        <taxon>Basidiomycota</taxon>
        <taxon>Agaricomycotina</taxon>
        <taxon>Agaricomycetes</taxon>
        <taxon>Russulales</taxon>
        <taxon>Russulaceae</taxon>
        <taxon>Lactarius</taxon>
    </lineage>
</organism>
<dbReference type="GO" id="GO:0005829">
    <property type="term" value="C:cytosol"/>
    <property type="evidence" value="ECO:0007669"/>
    <property type="project" value="TreeGrafter"/>
</dbReference>
<dbReference type="AlphaFoldDB" id="A0AAD4LTP5"/>
<evidence type="ECO:0000313" key="15">
    <source>
        <dbReference type="EMBL" id="KAH8998681.1"/>
    </source>
</evidence>
<comment type="cofactor">
    <cofactor evidence="1">
        <name>thiamine diphosphate</name>
        <dbReference type="ChEBI" id="CHEBI:58937"/>
    </cofactor>
</comment>
<evidence type="ECO:0000259" key="13">
    <source>
        <dbReference type="Pfam" id="PF02775"/>
    </source>
</evidence>